<dbReference type="PANTHER" id="PTHR16166:SF146">
    <property type="entry name" value="VACUOLAR PROTEIN SORTING-ASSOCIATED PROTEIN 13A-LIKE ISOFORM X1"/>
    <property type="match status" value="1"/>
</dbReference>
<gene>
    <name evidence="4" type="ORF">XAT740_LOCUS33225</name>
</gene>
<feature type="domain" description="Chorein N-terminal" evidence="3">
    <location>
        <begin position="153"/>
        <end position="456"/>
    </location>
</feature>
<keyword evidence="5" id="KW-1185">Reference proteome</keyword>
<accession>A0A815JY10</accession>
<dbReference type="InterPro" id="IPR026847">
    <property type="entry name" value="VPS13"/>
</dbReference>
<dbReference type="Pfam" id="PF12624">
    <property type="entry name" value="VPS13_N"/>
    <property type="match status" value="1"/>
</dbReference>
<keyword evidence="2" id="KW-0732">Signal</keyword>
<feature type="chain" id="PRO_5032425990" description="Chorein N-terminal domain-containing protein" evidence="2">
    <location>
        <begin position="23"/>
        <end position="960"/>
    </location>
</feature>
<feature type="signal peptide" evidence="2">
    <location>
        <begin position="1"/>
        <end position="22"/>
    </location>
</feature>
<dbReference type="AlphaFoldDB" id="A0A815JY10"/>
<evidence type="ECO:0000313" key="4">
    <source>
        <dbReference type="EMBL" id="CAF1383872.1"/>
    </source>
</evidence>
<keyword evidence="1" id="KW-0813">Transport</keyword>
<comment type="caution">
    <text evidence="4">The sequence shown here is derived from an EMBL/GenBank/DDBJ whole genome shotgun (WGS) entry which is preliminary data.</text>
</comment>
<evidence type="ECO:0000259" key="3">
    <source>
        <dbReference type="Pfam" id="PF12624"/>
    </source>
</evidence>
<dbReference type="GO" id="GO:0006623">
    <property type="term" value="P:protein targeting to vacuole"/>
    <property type="evidence" value="ECO:0007669"/>
    <property type="project" value="TreeGrafter"/>
</dbReference>
<dbReference type="GO" id="GO:0045053">
    <property type="term" value="P:protein retention in Golgi apparatus"/>
    <property type="evidence" value="ECO:0007669"/>
    <property type="project" value="TreeGrafter"/>
</dbReference>
<reference evidence="4" key="1">
    <citation type="submission" date="2021-02" db="EMBL/GenBank/DDBJ databases">
        <authorList>
            <person name="Nowell W R."/>
        </authorList>
    </citation>
    <scope>NUCLEOTIDE SEQUENCE</scope>
</reference>
<sequence>MKIFVTSLLSLVLLVVISYISAGIVPEDSSISNETLNNRTDWTLNELEGIDSGLVDGNGSRIEDNERSARLRRSCDCWTTLGRCMSSGSRQCYFVNGPSIVKCVGDSSWKRVRRCPSGCAWNNDNPYYVFVLGDPHSTELFIQLLSLNNSPMVLKSIVRYIINNYLKDYIEKLDDERLKLDLRHGDVSLENLHLKPEALIGFGIPVTVAVGFIEKLSIVIPWKNLHSNPTKVYLDGLYMLIVPKNEVRQDLREYHEEKMKKVQRKLDNLRKTTSDEKKFEEKEKSFFERMKIQMMQNLQLNVKNLHISYETMSTTKLGHPFSFGFTISSLQFHSSTNSEQIGKNKENSLIIFKLNEMNDFSLYWNTNCQSRINLPFQCVLDDLKSKIARDDQKPKRYVMNYVFHPTNLKFQLEMSMKFAEQNFEKPIVKIDFRIEEMNFEIDPKQFSDLLDFVKFQNYSVFYGISNLLLEFIFISLFSKDRCREYRQLYLKEYLSNSTLTSEESNRIYILESKLDVYTMAYIRHSIELEFHRQGENEKEYSWWNWWWKEKENSTQNQLQNNPGEFFSEESLNTDVNIEINKLGFNLLFPKRKRKSHENNAIISHISIENTQISYKRRTISSSILCVLNLGYFQIFGLKSSDNSRPLMLTSAMKSLNSLIHIEFELAPINKQSDYRFLLLMEPLTIIYHAATINEIVENFEPIREDYLPFIVPKMKERTFEEIEKDLLNKKIFDMTIEIKGLSLLSPENGIYTQDSKLVCVQFQNLLIKSVLNNNNQENTEERRFYVKYNLILNDLKIVYLRPHKDRIDVLKSIPQLKTTFYKCIYSDQMNFMDWKIDFQINQMNSVNLSKRTLKKLTRHLQSIPLFYSSMTQTIQRVNLFFKIFSPYSTIQFDVAIQNSSFVITRSQKSIQTNFYGRLLRTRLNEDQLISSFEVAFRDLIMTLSNQSFYRKDSIQIMYFN</sequence>
<evidence type="ECO:0000256" key="2">
    <source>
        <dbReference type="SAM" id="SignalP"/>
    </source>
</evidence>
<name>A0A815JY10_ADIRI</name>
<dbReference type="Proteomes" id="UP000663828">
    <property type="component" value="Unassembled WGS sequence"/>
</dbReference>
<dbReference type="PANTHER" id="PTHR16166">
    <property type="entry name" value="VACUOLAR PROTEIN SORTING-ASSOCIATED PROTEIN VPS13"/>
    <property type="match status" value="1"/>
</dbReference>
<organism evidence="4 5">
    <name type="scientific">Adineta ricciae</name>
    <name type="common">Rotifer</name>
    <dbReference type="NCBI Taxonomy" id="249248"/>
    <lineage>
        <taxon>Eukaryota</taxon>
        <taxon>Metazoa</taxon>
        <taxon>Spiralia</taxon>
        <taxon>Gnathifera</taxon>
        <taxon>Rotifera</taxon>
        <taxon>Eurotatoria</taxon>
        <taxon>Bdelloidea</taxon>
        <taxon>Adinetida</taxon>
        <taxon>Adinetidae</taxon>
        <taxon>Adineta</taxon>
    </lineage>
</organism>
<evidence type="ECO:0000313" key="5">
    <source>
        <dbReference type="Proteomes" id="UP000663828"/>
    </source>
</evidence>
<proteinExistence type="predicted"/>
<dbReference type="EMBL" id="CAJNOR010003159">
    <property type="protein sequence ID" value="CAF1383872.1"/>
    <property type="molecule type" value="Genomic_DNA"/>
</dbReference>
<dbReference type="InterPro" id="IPR026854">
    <property type="entry name" value="VPS13_N"/>
</dbReference>
<evidence type="ECO:0000256" key="1">
    <source>
        <dbReference type="ARBA" id="ARBA00022448"/>
    </source>
</evidence>
<protein>
    <recommendedName>
        <fullName evidence="3">Chorein N-terminal domain-containing protein</fullName>
    </recommendedName>
</protein>